<dbReference type="EMBL" id="SJPJ01000001">
    <property type="protein sequence ID" value="TWT84533.1"/>
    <property type="molecule type" value="Genomic_DNA"/>
</dbReference>
<reference evidence="1 2" key="1">
    <citation type="submission" date="2019-02" db="EMBL/GenBank/DDBJ databases">
        <title>Deep-cultivation of Planctomycetes and their phenomic and genomic characterization uncovers novel biology.</title>
        <authorList>
            <person name="Wiegand S."/>
            <person name="Jogler M."/>
            <person name="Boedeker C."/>
            <person name="Pinto D."/>
            <person name="Vollmers J."/>
            <person name="Rivas-Marin E."/>
            <person name="Kohn T."/>
            <person name="Peeters S.H."/>
            <person name="Heuer A."/>
            <person name="Rast P."/>
            <person name="Oberbeckmann S."/>
            <person name="Bunk B."/>
            <person name="Jeske O."/>
            <person name="Meyerdierks A."/>
            <person name="Storesund J.E."/>
            <person name="Kallscheuer N."/>
            <person name="Luecker S."/>
            <person name="Lage O.M."/>
            <person name="Pohl T."/>
            <person name="Merkel B.J."/>
            <person name="Hornburger P."/>
            <person name="Mueller R.-W."/>
            <person name="Bruemmer F."/>
            <person name="Labrenz M."/>
            <person name="Spormann A.M."/>
            <person name="Op Den Camp H."/>
            <person name="Overmann J."/>
            <person name="Amann R."/>
            <person name="Jetten M.S.M."/>
            <person name="Mascher T."/>
            <person name="Medema M.H."/>
            <person name="Devos D.P."/>
            <person name="Kaster A.-K."/>
            <person name="Ovreas L."/>
            <person name="Rohde M."/>
            <person name="Galperin M.Y."/>
            <person name="Jogler C."/>
        </authorList>
    </citation>
    <scope>NUCLEOTIDE SEQUENCE [LARGE SCALE GENOMIC DNA]</scope>
    <source>
        <strain evidence="1 2">CA13</strain>
    </source>
</reference>
<dbReference type="Proteomes" id="UP000315010">
    <property type="component" value="Unassembled WGS sequence"/>
</dbReference>
<dbReference type="AlphaFoldDB" id="A0A5C5ZDB7"/>
<evidence type="ECO:0000313" key="2">
    <source>
        <dbReference type="Proteomes" id="UP000315010"/>
    </source>
</evidence>
<evidence type="ECO:0000313" key="1">
    <source>
        <dbReference type="EMBL" id="TWT84533.1"/>
    </source>
</evidence>
<name>A0A5C5ZDB7_9BACT</name>
<accession>A0A5C5ZDB7</accession>
<comment type="caution">
    <text evidence="1">The sequence shown here is derived from an EMBL/GenBank/DDBJ whole genome shotgun (WGS) entry which is preliminary data.</text>
</comment>
<proteinExistence type="predicted"/>
<protein>
    <submittedName>
        <fullName evidence="1">Uncharacterized protein</fullName>
    </submittedName>
</protein>
<organism evidence="1 2">
    <name type="scientific">Novipirellula herctigrandis</name>
    <dbReference type="NCBI Taxonomy" id="2527986"/>
    <lineage>
        <taxon>Bacteria</taxon>
        <taxon>Pseudomonadati</taxon>
        <taxon>Planctomycetota</taxon>
        <taxon>Planctomycetia</taxon>
        <taxon>Pirellulales</taxon>
        <taxon>Pirellulaceae</taxon>
        <taxon>Novipirellula</taxon>
    </lineage>
</organism>
<sequence length="73" mass="7938">MIVSNLLGFSVADDRNIQSIRHIQYNTVWTSSPVHAAETDRTSAAQNFCISLPLLAGNIHFNPPRVDAIMGGS</sequence>
<gene>
    <name evidence="1" type="ORF">CA13_60120</name>
</gene>
<keyword evidence="2" id="KW-1185">Reference proteome</keyword>